<organism evidence="3 4">
    <name type="scientific">Yinghuangia soli</name>
    <dbReference type="NCBI Taxonomy" id="2908204"/>
    <lineage>
        <taxon>Bacteria</taxon>
        <taxon>Bacillati</taxon>
        <taxon>Actinomycetota</taxon>
        <taxon>Actinomycetes</taxon>
        <taxon>Kitasatosporales</taxon>
        <taxon>Streptomycetaceae</taxon>
        <taxon>Yinghuangia</taxon>
    </lineage>
</organism>
<feature type="domain" description="Flavin reductase like" evidence="2">
    <location>
        <begin position="20"/>
        <end position="166"/>
    </location>
</feature>
<dbReference type="Gene3D" id="3.20.20.70">
    <property type="entry name" value="Aldolase class I"/>
    <property type="match status" value="1"/>
</dbReference>
<dbReference type="Proteomes" id="UP001165378">
    <property type="component" value="Unassembled WGS sequence"/>
</dbReference>
<protein>
    <submittedName>
        <fullName evidence="3">Flavin reductase</fullName>
    </submittedName>
</protein>
<dbReference type="AlphaFoldDB" id="A0AA41U383"/>
<dbReference type="InterPro" id="IPR050268">
    <property type="entry name" value="NADH-dep_flavin_reductase"/>
</dbReference>
<dbReference type="PANTHER" id="PTHR30466:SF1">
    <property type="entry name" value="FMN REDUCTASE (NADH) RUTF"/>
    <property type="match status" value="1"/>
</dbReference>
<dbReference type="Gene3D" id="2.30.110.10">
    <property type="entry name" value="Electron Transport, Fmn-binding Protein, Chain A"/>
    <property type="match status" value="1"/>
</dbReference>
<evidence type="ECO:0000313" key="3">
    <source>
        <dbReference type="EMBL" id="MCF2531555.1"/>
    </source>
</evidence>
<evidence type="ECO:0000259" key="2">
    <source>
        <dbReference type="SMART" id="SM00903"/>
    </source>
</evidence>
<dbReference type="EMBL" id="JAKFHA010000024">
    <property type="protein sequence ID" value="MCF2531555.1"/>
    <property type="molecule type" value="Genomic_DNA"/>
</dbReference>
<dbReference type="GO" id="GO:0042602">
    <property type="term" value="F:riboflavin reductase (NADPH) activity"/>
    <property type="evidence" value="ECO:0007669"/>
    <property type="project" value="TreeGrafter"/>
</dbReference>
<reference evidence="3" key="1">
    <citation type="submission" date="2022-01" db="EMBL/GenBank/DDBJ databases">
        <title>Genome-Based Taxonomic Classification of the Phylum Actinobacteria.</title>
        <authorList>
            <person name="Gao Y."/>
        </authorList>
    </citation>
    <scope>NUCLEOTIDE SEQUENCE</scope>
    <source>
        <strain evidence="3">KLBMP 8922</strain>
    </source>
</reference>
<keyword evidence="1" id="KW-0560">Oxidoreductase</keyword>
<evidence type="ECO:0000313" key="4">
    <source>
        <dbReference type="Proteomes" id="UP001165378"/>
    </source>
</evidence>
<dbReference type="InterPro" id="IPR013785">
    <property type="entry name" value="Aldolase_TIM"/>
</dbReference>
<proteinExistence type="predicted"/>
<dbReference type="GO" id="GO:0010181">
    <property type="term" value="F:FMN binding"/>
    <property type="evidence" value="ECO:0007669"/>
    <property type="project" value="InterPro"/>
</dbReference>
<keyword evidence="4" id="KW-1185">Reference proteome</keyword>
<dbReference type="RefSeq" id="WP_235056202.1">
    <property type="nucleotide sequence ID" value="NZ_JAKFHA010000024.1"/>
</dbReference>
<gene>
    <name evidence="3" type="ORF">LZ495_30670</name>
</gene>
<dbReference type="SUPFAM" id="SSF51569">
    <property type="entry name" value="Aldolase"/>
    <property type="match status" value="1"/>
</dbReference>
<dbReference type="Pfam" id="PF01613">
    <property type="entry name" value="Flavin_Reduct"/>
    <property type="match status" value="1"/>
</dbReference>
<dbReference type="SMART" id="SM00903">
    <property type="entry name" value="Flavin_Reduct"/>
    <property type="match status" value="1"/>
</dbReference>
<dbReference type="InterPro" id="IPR002563">
    <property type="entry name" value="Flavin_Rdtase-like_dom"/>
</dbReference>
<sequence length="420" mass="43964">MTRDRGSRVAVDGGVFREVLGLWPTGVSIVTTVADGTRHGMTASSVSSVSADPPLISVCVNRSQQTHRLVAGSGVFAVSILGRDQTRLGRVFAGMEPQVRDRFADGLWKTCGTGAPVLADAVAWLDCTVEHAYPGGDHTIFVGRVQSAARGRAVAPLLYHSRSWGQIADPLPESVSVADVGLADALARRWVAPETVEHLTSVVRAAGARTRIDIKSAPPGAPPAQAAHVSALVRDPCDITEALSRGAGIVEISPTGGDATALAARAQEHGLDIVVRVPHAFAVGSADRVRAAVDEALGLGCAELCLEEGSEAASPLHIRTVVQDAVVRARPTPVRVALREHNGLGLANALTAMKSGVRMFDTTLGGVDGRLSTEGLLYLAARLDISSVTDPTAIARAARELENLWGARRPLGPDPDRPDH</sequence>
<evidence type="ECO:0000256" key="1">
    <source>
        <dbReference type="ARBA" id="ARBA00023002"/>
    </source>
</evidence>
<dbReference type="PANTHER" id="PTHR30466">
    <property type="entry name" value="FLAVIN REDUCTASE"/>
    <property type="match status" value="1"/>
</dbReference>
<accession>A0AA41U383</accession>
<comment type="caution">
    <text evidence="3">The sequence shown here is derived from an EMBL/GenBank/DDBJ whole genome shotgun (WGS) entry which is preliminary data.</text>
</comment>
<name>A0AA41U383_9ACTN</name>
<dbReference type="InterPro" id="IPR012349">
    <property type="entry name" value="Split_barrel_FMN-bd"/>
</dbReference>
<dbReference type="SUPFAM" id="SSF50475">
    <property type="entry name" value="FMN-binding split barrel"/>
    <property type="match status" value="1"/>
</dbReference>